<organism evidence="4 5">
    <name type="scientific">Engystomops pustulosus</name>
    <name type="common">Tungara frog</name>
    <name type="synonym">Physalaemus pustulosus</name>
    <dbReference type="NCBI Taxonomy" id="76066"/>
    <lineage>
        <taxon>Eukaryota</taxon>
        <taxon>Metazoa</taxon>
        <taxon>Chordata</taxon>
        <taxon>Craniata</taxon>
        <taxon>Vertebrata</taxon>
        <taxon>Euteleostomi</taxon>
        <taxon>Amphibia</taxon>
        <taxon>Batrachia</taxon>
        <taxon>Anura</taxon>
        <taxon>Neobatrachia</taxon>
        <taxon>Hyloidea</taxon>
        <taxon>Leptodactylidae</taxon>
        <taxon>Leiuperinae</taxon>
        <taxon>Engystomops</taxon>
    </lineage>
</organism>
<keyword evidence="5" id="KW-1185">Reference proteome</keyword>
<dbReference type="InterPro" id="IPR026983">
    <property type="entry name" value="DHC"/>
</dbReference>
<evidence type="ECO:0000256" key="1">
    <source>
        <dbReference type="SAM" id="Coils"/>
    </source>
</evidence>
<dbReference type="GO" id="GO:0030286">
    <property type="term" value="C:dynein complex"/>
    <property type="evidence" value="ECO:0007669"/>
    <property type="project" value="InterPro"/>
</dbReference>
<protein>
    <recommendedName>
        <fullName evidence="6">Dynein heavy chain ATP-binding dynein motor region domain-containing protein</fullName>
    </recommendedName>
</protein>
<dbReference type="GO" id="GO:0051959">
    <property type="term" value="F:dynein light intermediate chain binding"/>
    <property type="evidence" value="ECO:0007669"/>
    <property type="project" value="InterPro"/>
</dbReference>
<evidence type="ECO:0000313" key="4">
    <source>
        <dbReference type="EMBL" id="KAG8537735.1"/>
    </source>
</evidence>
<dbReference type="GO" id="GO:0007018">
    <property type="term" value="P:microtubule-based movement"/>
    <property type="evidence" value="ECO:0007669"/>
    <property type="project" value="InterPro"/>
</dbReference>
<evidence type="ECO:0008006" key="6">
    <source>
        <dbReference type="Google" id="ProtNLM"/>
    </source>
</evidence>
<dbReference type="Pfam" id="PF12777">
    <property type="entry name" value="MT"/>
    <property type="match status" value="1"/>
</dbReference>
<dbReference type="PANTHER" id="PTHR22878">
    <property type="entry name" value="DYNEIN HEAVY CHAIN 6, AXONEMAL-LIKE-RELATED"/>
    <property type="match status" value="1"/>
</dbReference>
<evidence type="ECO:0000259" key="2">
    <source>
        <dbReference type="Pfam" id="PF12777"/>
    </source>
</evidence>
<feature type="coiled-coil region" evidence="1">
    <location>
        <begin position="9"/>
        <end position="36"/>
    </location>
</feature>
<gene>
    <name evidence="4" type="ORF">GDO81_024003</name>
</gene>
<comment type="caution">
    <text evidence="4">The sequence shown here is derived from an EMBL/GenBank/DDBJ whole genome shotgun (WGS) entry which is preliminary data.</text>
</comment>
<dbReference type="Gene3D" id="3.40.50.300">
    <property type="entry name" value="P-loop containing nucleotide triphosphate hydrolases"/>
    <property type="match status" value="1"/>
</dbReference>
<dbReference type="InterPro" id="IPR027417">
    <property type="entry name" value="P-loop_NTPase"/>
</dbReference>
<keyword evidence="1" id="KW-0175">Coiled coil</keyword>
<feature type="domain" description="Dynein heavy chain ATP-binding dynein motor region" evidence="3">
    <location>
        <begin position="153"/>
        <end position="269"/>
    </location>
</feature>
<name>A0AAV6YS67_ENGPU</name>
<reference evidence="4" key="1">
    <citation type="thesis" date="2020" institute="ProQuest LLC" country="789 East Eisenhower Parkway, Ann Arbor, MI, USA">
        <title>Comparative Genomics and Chromosome Evolution.</title>
        <authorList>
            <person name="Mudd A.B."/>
        </authorList>
    </citation>
    <scope>NUCLEOTIDE SEQUENCE</scope>
    <source>
        <strain evidence="4">237g6f4</strain>
        <tissue evidence="4">Blood</tissue>
    </source>
</reference>
<dbReference type="AlphaFoldDB" id="A0AAV6YS67"/>
<dbReference type="InterPro" id="IPR035706">
    <property type="entry name" value="AAA_9"/>
</dbReference>
<dbReference type="PANTHER" id="PTHR22878:SF64">
    <property type="entry name" value="DYNEIN AXONEMAL HEAVY CHAIN 14"/>
    <property type="match status" value="1"/>
</dbReference>
<dbReference type="Gene3D" id="1.20.920.20">
    <property type="match status" value="1"/>
</dbReference>
<dbReference type="InterPro" id="IPR024743">
    <property type="entry name" value="Dynein_HC_stalk"/>
</dbReference>
<evidence type="ECO:0000313" key="5">
    <source>
        <dbReference type="Proteomes" id="UP000824782"/>
    </source>
</evidence>
<dbReference type="Proteomes" id="UP000824782">
    <property type="component" value="Unassembled WGS sequence"/>
</dbReference>
<proteinExistence type="predicted"/>
<evidence type="ECO:0000259" key="3">
    <source>
        <dbReference type="Pfam" id="PF12781"/>
    </source>
</evidence>
<dbReference type="Pfam" id="PF12781">
    <property type="entry name" value="AAA_9"/>
    <property type="match status" value="1"/>
</dbReference>
<dbReference type="EMBL" id="WNYA01027256">
    <property type="protein sequence ID" value="KAG8537735.1"/>
    <property type="molecule type" value="Genomic_DNA"/>
</dbReference>
<feature type="domain" description="Dynein heavy chain coiled coil stalk" evidence="2">
    <location>
        <begin position="2"/>
        <end position="124"/>
    </location>
</feature>
<sequence length="269" mass="31067">MVVPKQERVAEAQEALKLAQERLRQKQASLAMVEEHQQLLQKQYNDSIAEKDHLAYRKQLTIQRLARASVLITALDEEKVRWKESGERLELRLRGILGDVLVSAAFIVYCGVFTSEYRAQLMVQWLEFCKTYQIPVSEDYSFIHAMAAEREVRRWHSEGLPPDPYSIENAILVQNGQRWPLLIDPHGQAYKWICQMEGGKLRQVQASDPGYMKTLENAIRLGEPILIQDVPEDMDPSLKPILGREIHRRAGQDVIRLGDAEIEYNSNFR</sequence>
<accession>A0AAV6YS67</accession>
<dbReference type="GO" id="GO:0045505">
    <property type="term" value="F:dynein intermediate chain binding"/>
    <property type="evidence" value="ECO:0007669"/>
    <property type="project" value="InterPro"/>
</dbReference>